<evidence type="ECO:0000256" key="1">
    <source>
        <dbReference type="RuleBase" id="RU363098"/>
    </source>
</evidence>
<gene>
    <name evidence="3" type="ORF">CU098_004497</name>
</gene>
<proteinExistence type="inferred from homology"/>
<evidence type="ECO:0000313" key="3">
    <source>
        <dbReference type="EMBL" id="RCH78781.1"/>
    </source>
</evidence>
<dbReference type="EMBL" id="PJQM01007001">
    <property type="protein sequence ID" value="RCH78781.1"/>
    <property type="molecule type" value="Genomic_DNA"/>
</dbReference>
<reference evidence="3 4" key="1">
    <citation type="journal article" date="2018" name="G3 (Bethesda)">
        <title>Phylogenetic and Phylogenomic Definition of Rhizopus Species.</title>
        <authorList>
            <person name="Gryganskyi A.P."/>
            <person name="Golan J."/>
            <person name="Dolatabadi S."/>
            <person name="Mondo S."/>
            <person name="Robb S."/>
            <person name="Idnurm A."/>
            <person name="Muszewska A."/>
            <person name="Steczkiewicz K."/>
            <person name="Masonjones S."/>
            <person name="Liao H.L."/>
            <person name="Gajdeczka M.T."/>
            <person name="Anike F."/>
            <person name="Vuek A."/>
            <person name="Anishchenko I.M."/>
            <person name="Voigt K."/>
            <person name="de Hoog G.S."/>
            <person name="Smith M.E."/>
            <person name="Heitman J."/>
            <person name="Vilgalys R."/>
            <person name="Stajich J.E."/>
        </authorList>
    </citation>
    <scope>NUCLEOTIDE SEQUENCE [LARGE SCALE GENOMIC DNA]</scope>
    <source>
        <strain evidence="3 4">LSU 92-RS-03</strain>
    </source>
</reference>
<keyword evidence="1" id="KW-0694">RNA-binding</keyword>
<dbReference type="EC" id="2.7.7.48" evidence="1"/>
<dbReference type="GO" id="GO:0003968">
    <property type="term" value="F:RNA-directed RNA polymerase activity"/>
    <property type="evidence" value="ECO:0007669"/>
    <property type="project" value="UniProtKB-KW"/>
</dbReference>
<evidence type="ECO:0000259" key="2">
    <source>
        <dbReference type="Pfam" id="PF05183"/>
    </source>
</evidence>
<sequence length="236" mass="27381">MPDSTLGLYENWRTVLAEKSSLDDPDVSYLAQMCAKLVDAPKQGLRLKVTASIRDRTNYSKIPRPTWFADKKNRQRVANKRSYKDSKDPYKLPEKKPCVTTMDFLYETLLKETEAFTRYSQSMFSEDDVPLKDPDLVEPWNKAMEYAKHNNDHELEQDLDLIRKAVIHNMDSYNKQSSQVHLMREHQKDNAQNLGALDDDVLPEANSSFGSFSELEEYIAKEFNNTPDSNVAWFKN</sequence>
<comment type="caution">
    <text evidence="3">The sequence shown here is derived from an EMBL/GenBank/DDBJ whole genome shotgun (WGS) entry which is preliminary data.</text>
</comment>
<keyword evidence="1" id="KW-0808">Transferase</keyword>
<keyword evidence="1" id="KW-0548">Nucleotidyltransferase</keyword>
<evidence type="ECO:0000313" key="4">
    <source>
        <dbReference type="Proteomes" id="UP000253551"/>
    </source>
</evidence>
<feature type="domain" description="RDRP core" evidence="2">
    <location>
        <begin position="1"/>
        <end position="86"/>
    </location>
</feature>
<dbReference type="GO" id="GO:0003723">
    <property type="term" value="F:RNA binding"/>
    <property type="evidence" value="ECO:0007669"/>
    <property type="project" value="UniProtKB-KW"/>
</dbReference>
<protein>
    <recommendedName>
        <fullName evidence="1">RNA-dependent RNA polymerase</fullName>
        <ecNumber evidence="1">2.7.7.48</ecNumber>
    </recommendedName>
</protein>
<comment type="catalytic activity">
    <reaction evidence="1">
        <text>RNA(n) + a ribonucleoside 5'-triphosphate = RNA(n+1) + diphosphate</text>
        <dbReference type="Rhea" id="RHEA:21248"/>
        <dbReference type="Rhea" id="RHEA-COMP:14527"/>
        <dbReference type="Rhea" id="RHEA-COMP:17342"/>
        <dbReference type="ChEBI" id="CHEBI:33019"/>
        <dbReference type="ChEBI" id="CHEBI:61557"/>
        <dbReference type="ChEBI" id="CHEBI:140395"/>
        <dbReference type="EC" id="2.7.7.48"/>
    </reaction>
</comment>
<name>A0A367IMR1_RHIST</name>
<dbReference type="OrthoDB" id="10055769at2759"/>
<keyword evidence="4" id="KW-1185">Reference proteome</keyword>
<dbReference type="Proteomes" id="UP000253551">
    <property type="component" value="Unassembled WGS sequence"/>
</dbReference>
<dbReference type="STRING" id="4846.A0A367IMR1"/>
<accession>A0A367IMR1</accession>
<comment type="similarity">
    <text evidence="1">Belongs to the RdRP family.</text>
</comment>
<keyword evidence="1" id="KW-0696">RNA-directed RNA polymerase</keyword>
<dbReference type="AlphaFoldDB" id="A0A367IMR1"/>
<dbReference type="Pfam" id="PF05183">
    <property type="entry name" value="RdRP"/>
    <property type="match status" value="1"/>
</dbReference>
<dbReference type="InterPro" id="IPR057596">
    <property type="entry name" value="RDRP_core"/>
</dbReference>
<organism evidence="3 4">
    <name type="scientific">Rhizopus stolonifer</name>
    <name type="common">Rhizopus nigricans</name>
    <dbReference type="NCBI Taxonomy" id="4846"/>
    <lineage>
        <taxon>Eukaryota</taxon>
        <taxon>Fungi</taxon>
        <taxon>Fungi incertae sedis</taxon>
        <taxon>Mucoromycota</taxon>
        <taxon>Mucoromycotina</taxon>
        <taxon>Mucoromycetes</taxon>
        <taxon>Mucorales</taxon>
        <taxon>Mucorineae</taxon>
        <taxon>Rhizopodaceae</taxon>
        <taxon>Rhizopus</taxon>
    </lineage>
</organism>